<comment type="similarity">
    <text evidence="10">Belongs to the MHC class I family.</text>
</comment>
<dbReference type="InterPro" id="IPR037055">
    <property type="entry name" value="MHC_I-like_Ag-recog_sf"/>
</dbReference>
<evidence type="ECO:0000256" key="4">
    <source>
        <dbReference type="ARBA" id="ARBA00022729"/>
    </source>
</evidence>
<evidence type="ECO:0000256" key="5">
    <source>
        <dbReference type="ARBA" id="ARBA00022859"/>
    </source>
</evidence>
<evidence type="ECO:0000256" key="3">
    <source>
        <dbReference type="ARBA" id="ARBA00022692"/>
    </source>
</evidence>
<name>A0A8U8BJZ5_GEOPR</name>
<dbReference type="InterPro" id="IPR050208">
    <property type="entry name" value="MHC_class-I_related"/>
</dbReference>
<dbReference type="InterPro" id="IPR011161">
    <property type="entry name" value="MHC_I-like_Ag-recog"/>
</dbReference>
<evidence type="ECO:0000256" key="10">
    <source>
        <dbReference type="RuleBase" id="RU004439"/>
    </source>
</evidence>
<dbReference type="GO" id="GO:0009897">
    <property type="term" value="C:external side of plasma membrane"/>
    <property type="evidence" value="ECO:0007669"/>
    <property type="project" value="TreeGrafter"/>
</dbReference>
<dbReference type="PROSITE" id="PS50835">
    <property type="entry name" value="IG_LIKE"/>
    <property type="match status" value="1"/>
</dbReference>
<keyword evidence="2" id="KW-0490">MHC I</keyword>
<dbReference type="AlphaFoldDB" id="A0A8U8BJZ5"/>
<dbReference type="Ensembl" id="ENSCPVT00000027648.1">
    <property type="protein sequence ID" value="ENSCPVP00000023419.1"/>
    <property type="gene ID" value="ENSCPVG00000017383.1"/>
</dbReference>
<keyword evidence="4" id="KW-0732">Signal</keyword>
<keyword evidence="8" id="KW-1015">Disulfide bond</keyword>
<dbReference type="Pfam" id="PF07654">
    <property type="entry name" value="C1-set"/>
    <property type="match status" value="1"/>
</dbReference>
<organism evidence="11 12">
    <name type="scientific">Geospiza parvula</name>
    <name type="common">Small tree-finch</name>
    <name type="synonym">Camarhynchus parvulus</name>
    <dbReference type="NCBI Taxonomy" id="87175"/>
    <lineage>
        <taxon>Eukaryota</taxon>
        <taxon>Metazoa</taxon>
        <taxon>Chordata</taxon>
        <taxon>Craniata</taxon>
        <taxon>Vertebrata</taxon>
        <taxon>Euteleostomi</taxon>
        <taxon>Archelosauria</taxon>
        <taxon>Archosauria</taxon>
        <taxon>Dinosauria</taxon>
        <taxon>Saurischia</taxon>
        <taxon>Theropoda</taxon>
        <taxon>Coelurosauria</taxon>
        <taxon>Aves</taxon>
        <taxon>Neognathae</taxon>
        <taxon>Neoaves</taxon>
        <taxon>Telluraves</taxon>
        <taxon>Australaves</taxon>
        <taxon>Passeriformes</taxon>
        <taxon>Thraupidae</taxon>
        <taxon>Camarhynchus</taxon>
    </lineage>
</organism>
<proteinExistence type="inferred from homology"/>
<dbReference type="InterPro" id="IPR013783">
    <property type="entry name" value="Ig-like_fold"/>
</dbReference>
<reference evidence="11" key="2">
    <citation type="submission" date="2025-09" db="UniProtKB">
        <authorList>
            <consortium name="Ensembl"/>
        </authorList>
    </citation>
    <scope>IDENTIFICATION</scope>
</reference>
<dbReference type="PANTHER" id="PTHR16675:SF242">
    <property type="entry name" value="MAJOR HISTOCOMPATIBILITY COMPLEX CLASS I-RELATED GENE PROTEIN"/>
    <property type="match status" value="1"/>
</dbReference>
<dbReference type="InterPro" id="IPR003597">
    <property type="entry name" value="Ig_C1-set"/>
</dbReference>
<evidence type="ECO:0000256" key="2">
    <source>
        <dbReference type="ARBA" id="ARBA00022451"/>
    </source>
</evidence>
<evidence type="ECO:0000256" key="9">
    <source>
        <dbReference type="ARBA" id="ARBA00023180"/>
    </source>
</evidence>
<dbReference type="SUPFAM" id="SSF48726">
    <property type="entry name" value="Immunoglobulin"/>
    <property type="match status" value="1"/>
</dbReference>
<dbReference type="Gene3D" id="2.60.40.10">
    <property type="entry name" value="Immunoglobulins"/>
    <property type="match status" value="1"/>
</dbReference>
<dbReference type="GO" id="GO:0042612">
    <property type="term" value="C:MHC class I protein complex"/>
    <property type="evidence" value="ECO:0007669"/>
    <property type="project" value="UniProtKB-KW"/>
</dbReference>
<dbReference type="InterPro" id="IPR001039">
    <property type="entry name" value="MHC_I_a_a1/a2"/>
</dbReference>
<evidence type="ECO:0000256" key="6">
    <source>
        <dbReference type="ARBA" id="ARBA00022989"/>
    </source>
</evidence>
<evidence type="ECO:0000313" key="11">
    <source>
        <dbReference type="Ensembl" id="ENSCPVP00000023419.1"/>
    </source>
</evidence>
<dbReference type="SUPFAM" id="SSF54452">
    <property type="entry name" value="MHC antigen-recognition domain"/>
    <property type="match status" value="1"/>
</dbReference>
<dbReference type="PRINTS" id="PR01638">
    <property type="entry name" value="MHCCLASSI"/>
</dbReference>
<dbReference type="SMART" id="SM00407">
    <property type="entry name" value="IGc1"/>
    <property type="match status" value="1"/>
</dbReference>
<protein>
    <submittedName>
        <fullName evidence="11">Uncharacterized protein</fullName>
    </submittedName>
</protein>
<dbReference type="InterPro" id="IPR007110">
    <property type="entry name" value="Ig-like_dom"/>
</dbReference>
<dbReference type="PANTHER" id="PTHR16675">
    <property type="entry name" value="MHC CLASS I-RELATED"/>
    <property type="match status" value="1"/>
</dbReference>
<dbReference type="GO" id="GO:0005615">
    <property type="term" value="C:extracellular space"/>
    <property type="evidence" value="ECO:0007669"/>
    <property type="project" value="TreeGrafter"/>
</dbReference>
<dbReference type="Pfam" id="PF00129">
    <property type="entry name" value="MHC_I"/>
    <property type="match status" value="1"/>
</dbReference>
<accession>A0A8U8BJZ5</accession>
<keyword evidence="5" id="KW-0391">Immunity</keyword>
<dbReference type="GO" id="GO:0002474">
    <property type="term" value="P:antigen processing and presentation of peptide antigen via MHC class I"/>
    <property type="evidence" value="ECO:0007669"/>
    <property type="project" value="UniProtKB-KW"/>
</dbReference>
<evidence type="ECO:0000256" key="7">
    <source>
        <dbReference type="ARBA" id="ARBA00023136"/>
    </source>
</evidence>
<dbReference type="InterPro" id="IPR036179">
    <property type="entry name" value="Ig-like_dom_sf"/>
</dbReference>
<keyword evidence="12" id="KW-1185">Reference proteome</keyword>
<sequence length="414" mass="45829">MGLGGGHVGLGWDLWGWNGIHEVWGSRGWDGICRSPMWIHRTQGLVIHGAGMGSVAWKMGARAAVRINGAGEGIYRSPDVDSAGGWNGALWGWDTIPWVSVGTIPPGLHTVQWLYGCDLLSDGSIHGSRREGYDGRDLISFDLGFRRFVAADSVGEISRRRWEQEEVAERWTNYLKDVCPEWLQRHVRYGQKELERKEPPDVHVSGREEHGTLILSCHAYGFYPNTIAVSWMKGGETLDQETEGAGWLPNSGGTFHTWARIEVLVEHPGMPEPRIFTWEPTSGGNLTVVVAVSIIAAILILIIVLTGFSVWRLQSGNTRDAGKDVGTNSLSTGMEQDQSGIPEKDWGRMDWAEWGGMDGAELGQSGWSGIRWDGWSRILAGLGWDHVGFWSSSCSPWSPARSILWNGDRDRVTL</sequence>
<keyword evidence="6" id="KW-1133">Transmembrane helix</keyword>
<evidence type="ECO:0000256" key="8">
    <source>
        <dbReference type="ARBA" id="ARBA00023157"/>
    </source>
</evidence>
<keyword evidence="7" id="KW-0472">Membrane</keyword>
<dbReference type="GO" id="GO:0006955">
    <property type="term" value="P:immune response"/>
    <property type="evidence" value="ECO:0007669"/>
    <property type="project" value="TreeGrafter"/>
</dbReference>
<evidence type="ECO:0000313" key="12">
    <source>
        <dbReference type="Proteomes" id="UP000694382"/>
    </source>
</evidence>
<reference evidence="11" key="1">
    <citation type="submission" date="2025-08" db="UniProtKB">
        <authorList>
            <consortium name="Ensembl"/>
        </authorList>
    </citation>
    <scope>IDENTIFICATION</scope>
</reference>
<dbReference type="Gene3D" id="3.30.500.10">
    <property type="entry name" value="MHC class I-like antigen recognition-like"/>
    <property type="match status" value="1"/>
</dbReference>
<evidence type="ECO:0000256" key="1">
    <source>
        <dbReference type="ARBA" id="ARBA00004479"/>
    </source>
</evidence>
<dbReference type="InterPro" id="IPR011162">
    <property type="entry name" value="MHC_I/II-like_Ag-recog"/>
</dbReference>
<dbReference type="Proteomes" id="UP000694382">
    <property type="component" value="Unassembled WGS sequence"/>
</dbReference>
<keyword evidence="9" id="KW-0325">Glycoprotein</keyword>
<keyword evidence="3" id="KW-0812">Transmembrane</keyword>
<comment type="subcellular location">
    <subcellularLocation>
        <location evidence="1">Membrane</location>
        <topology evidence="1">Single-pass type I membrane protein</topology>
    </subcellularLocation>
</comment>